<protein>
    <recommendedName>
        <fullName evidence="10">C2H2-type domain-containing protein</fullName>
    </recommendedName>
</protein>
<feature type="compositionally biased region" description="Basic and acidic residues" evidence="9">
    <location>
        <begin position="645"/>
        <end position="654"/>
    </location>
</feature>
<feature type="compositionally biased region" description="Basic and acidic residues" evidence="9">
    <location>
        <begin position="1021"/>
        <end position="1030"/>
    </location>
</feature>
<dbReference type="GO" id="GO:0006357">
    <property type="term" value="P:regulation of transcription by RNA polymerase II"/>
    <property type="evidence" value="ECO:0007669"/>
    <property type="project" value="TreeGrafter"/>
</dbReference>
<evidence type="ECO:0000256" key="1">
    <source>
        <dbReference type="ARBA" id="ARBA00004123"/>
    </source>
</evidence>
<feature type="region of interest" description="Disordered" evidence="9">
    <location>
        <begin position="862"/>
        <end position="888"/>
    </location>
</feature>
<feature type="compositionally biased region" description="Low complexity" evidence="9">
    <location>
        <begin position="1271"/>
        <end position="1287"/>
    </location>
</feature>
<feature type="compositionally biased region" description="Basic and acidic residues" evidence="9">
    <location>
        <begin position="1229"/>
        <end position="1239"/>
    </location>
</feature>
<proteinExistence type="predicted"/>
<feature type="compositionally biased region" description="Polar residues" evidence="9">
    <location>
        <begin position="58"/>
        <end position="67"/>
    </location>
</feature>
<dbReference type="InterPro" id="IPR036236">
    <property type="entry name" value="Znf_C2H2_sf"/>
</dbReference>
<dbReference type="GO" id="GO:0003700">
    <property type="term" value="F:DNA-binding transcription factor activity"/>
    <property type="evidence" value="ECO:0007669"/>
    <property type="project" value="TreeGrafter"/>
</dbReference>
<dbReference type="PROSITE" id="PS50157">
    <property type="entry name" value="ZINC_FINGER_C2H2_2"/>
    <property type="match status" value="4"/>
</dbReference>
<feature type="compositionally biased region" description="Polar residues" evidence="9">
    <location>
        <begin position="749"/>
        <end position="758"/>
    </location>
</feature>
<feature type="compositionally biased region" description="Polar residues" evidence="9">
    <location>
        <begin position="1288"/>
        <end position="1297"/>
    </location>
</feature>
<feature type="compositionally biased region" description="Polar residues" evidence="9">
    <location>
        <begin position="475"/>
        <end position="485"/>
    </location>
</feature>
<dbReference type="WBParaSite" id="SMRG1_31320.2">
    <property type="protein sequence ID" value="SMRG1_31320.2"/>
    <property type="gene ID" value="SMRG1_31320"/>
</dbReference>
<dbReference type="GO" id="GO:0005634">
    <property type="term" value="C:nucleus"/>
    <property type="evidence" value="ECO:0007669"/>
    <property type="project" value="UniProtKB-SubCell"/>
</dbReference>
<evidence type="ECO:0000256" key="5">
    <source>
        <dbReference type="ARBA" id="ARBA00022833"/>
    </source>
</evidence>
<feature type="region of interest" description="Disordered" evidence="9">
    <location>
        <begin position="50"/>
        <end position="82"/>
    </location>
</feature>
<feature type="compositionally biased region" description="Low complexity" evidence="9">
    <location>
        <begin position="732"/>
        <end position="748"/>
    </location>
</feature>
<evidence type="ECO:0000256" key="6">
    <source>
        <dbReference type="ARBA" id="ARBA00023125"/>
    </source>
</evidence>
<dbReference type="PANTHER" id="PTHR24404:SF114">
    <property type="entry name" value="KLUMPFUSS, ISOFORM B-RELATED"/>
    <property type="match status" value="1"/>
</dbReference>
<evidence type="ECO:0000256" key="4">
    <source>
        <dbReference type="ARBA" id="ARBA00022771"/>
    </source>
</evidence>
<feature type="region of interest" description="Disordered" evidence="9">
    <location>
        <begin position="470"/>
        <end position="495"/>
    </location>
</feature>
<feature type="region of interest" description="Disordered" evidence="9">
    <location>
        <begin position="1228"/>
        <end position="1297"/>
    </location>
</feature>
<feature type="compositionally biased region" description="Polar residues" evidence="9">
    <location>
        <begin position="718"/>
        <end position="731"/>
    </location>
</feature>
<feature type="region of interest" description="Disordered" evidence="9">
    <location>
        <begin position="169"/>
        <end position="236"/>
    </location>
</feature>
<keyword evidence="2" id="KW-0479">Metal-binding</keyword>
<dbReference type="InterPro" id="IPR013087">
    <property type="entry name" value="Znf_C2H2_type"/>
</dbReference>
<dbReference type="SMART" id="SM00355">
    <property type="entry name" value="ZnF_C2H2"/>
    <property type="match status" value="9"/>
</dbReference>
<feature type="compositionally biased region" description="Polar residues" evidence="9">
    <location>
        <begin position="192"/>
        <end position="205"/>
    </location>
</feature>
<evidence type="ECO:0000256" key="8">
    <source>
        <dbReference type="PROSITE-ProRule" id="PRU00042"/>
    </source>
</evidence>
<keyword evidence="4 8" id="KW-0863">Zinc-finger</keyword>
<feature type="region of interest" description="Disordered" evidence="9">
    <location>
        <begin position="639"/>
        <end position="676"/>
    </location>
</feature>
<evidence type="ECO:0000256" key="3">
    <source>
        <dbReference type="ARBA" id="ARBA00022737"/>
    </source>
</evidence>
<comment type="subcellular location">
    <subcellularLocation>
        <location evidence="1">Nucleus</location>
    </subcellularLocation>
</comment>
<keyword evidence="6" id="KW-0238">DNA-binding</keyword>
<dbReference type="InterPro" id="IPR050589">
    <property type="entry name" value="Ikaros_C2H2-ZF"/>
</dbReference>
<evidence type="ECO:0000256" key="2">
    <source>
        <dbReference type="ARBA" id="ARBA00022723"/>
    </source>
</evidence>
<feature type="domain" description="C2H2-type" evidence="10">
    <location>
        <begin position="1568"/>
        <end position="1597"/>
    </location>
</feature>
<feature type="domain" description="C2H2-type" evidence="10">
    <location>
        <begin position="766"/>
        <end position="790"/>
    </location>
</feature>
<dbReference type="GO" id="GO:0008270">
    <property type="term" value="F:zinc ion binding"/>
    <property type="evidence" value="ECO:0007669"/>
    <property type="project" value="UniProtKB-KW"/>
</dbReference>
<feature type="region of interest" description="Disordered" evidence="9">
    <location>
        <begin position="117"/>
        <end position="142"/>
    </location>
</feature>
<dbReference type="GO" id="GO:0000978">
    <property type="term" value="F:RNA polymerase II cis-regulatory region sequence-specific DNA binding"/>
    <property type="evidence" value="ECO:0007669"/>
    <property type="project" value="TreeGrafter"/>
</dbReference>
<keyword evidence="5" id="KW-0862">Zinc</keyword>
<feature type="domain" description="C2H2-type" evidence="10">
    <location>
        <begin position="1671"/>
        <end position="1694"/>
    </location>
</feature>
<accession>A0AA84ZIB0</accession>
<feature type="compositionally biased region" description="Polar residues" evidence="9">
    <location>
        <begin position="117"/>
        <end position="128"/>
    </location>
</feature>
<evidence type="ECO:0000313" key="11">
    <source>
        <dbReference type="Proteomes" id="UP000050790"/>
    </source>
</evidence>
<organism evidence="11 12">
    <name type="scientific">Schistosoma margrebowiei</name>
    <dbReference type="NCBI Taxonomy" id="48269"/>
    <lineage>
        <taxon>Eukaryota</taxon>
        <taxon>Metazoa</taxon>
        <taxon>Spiralia</taxon>
        <taxon>Lophotrochozoa</taxon>
        <taxon>Platyhelminthes</taxon>
        <taxon>Trematoda</taxon>
        <taxon>Digenea</taxon>
        <taxon>Strigeidida</taxon>
        <taxon>Schistosomatoidea</taxon>
        <taxon>Schistosomatidae</taxon>
        <taxon>Schistosoma</taxon>
    </lineage>
</organism>
<feature type="region of interest" description="Disordered" evidence="9">
    <location>
        <begin position="1020"/>
        <end position="1049"/>
    </location>
</feature>
<feature type="compositionally biased region" description="Polar residues" evidence="9">
    <location>
        <begin position="1257"/>
        <end position="1270"/>
    </location>
</feature>
<evidence type="ECO:0000259" key="10">
    <source>
        <dbReference type="PROSITE" id="PS50157"/>
    </source>
</evidence>
<feature type="region of interest" description="Disordered" evidence="9">
    <location>
        <begin position="689"/>
        <end position="758"/>
    </location>
</feature>
<feature type="compositionally biased region" description="Polar residues" evidence="9">
    <location>
        <begin position="219"/>
        <end position="233"/>
    </location>
</feature>
<dbReference type="SUPFAM" id="SSF57667">
    <property type="entry name" value="beta-beta-alpha zinc fingers"/>
    <property type="match status" value="2"/>
</dbReference>
<feature type="compositionally biased region" description="Low complexity" evidence="9">
    <location>
        <begin position="68"/>
        <end position="79"/>
    </location>
</feature>
<name>A0AA84ZIB0_9TREM</name>
<feature type="region of interest" description="Disordered" evidence="9">
    <location>
        <begin position="1179"/>
        <end position="1215"/>
    </location>
</feature>
<sequence>MKFSEDSSGVLRLNSTSNKTVKEYDCQKVGIKHSSAGDVCDVVVSQKNINESKESSSDRQMTFTSAGSHSNHSNLHSSSEYPQKARRSLLDWDSFINLPKKPRNLSLKTDDLSRTLVTKTTDSRSPIKSKQEGDSRASPCLSPIKANEFVGNVKLAPLRCSTEHDKLLTNGGYSSSEEHHSKSVPARGGESSDFSSPDFTLSSIPVKNRAETRKRRSSHFATASNDSEVSSDQLDIHSQRQNQNQILIGNHNSKKRKLSPSVRIRRTKDTFTCIAKENLHNGVQSPDFAFDTSNSIHCQKVSCRSPCGACDHENHISNELNLRELSGSTASQQNHSLTNNSFTITHVATQRPSLRLKKSSKLPKEELISTQNQSNLANKSVFQCLYCTRPFSEKRYRLKHMIACRLAPKNLTKKKLHEIGRMYESSSISSGSPNLVNNVDEEISISNGVICQANQTLQNGHSDEIENTIKKDKNSPQNSYQNNPKMNHDVDSQSNPITPFLSTTTNPFINSDDSLKTDRNTLTTNTFDSHLVTKRSENNLSSNNNEPYESDENIWQNYRPSYGGPYTCSFCYRVIHNRSNFSRHIASCKARISLSTRSTPKPKPAVRRNKRKFHFVFTPTHKVTPQLKNSRKELLKGGMSNTELNKVDHRHSNGDADNNEIAMNSGDKSLDPRGLSTLDKNVTDLVNSEDSQHDCTDEHLFSTGCHQDNPTEDEQKNRMSPSTSGLETSEGATTTTTATTTMTTTTTTGKSSEQDVSNENLTATPFKCNMCSLRYRHRTSLLRHARQSNHQVDLIRTRKRTDYVKNNNSGIRKSGECLNGGGCMDNEMVSNLTWKEYSESVKLDSKVVENENIGQVVDEVDHRHSNGDADNNEIAMNSGDKSLDPRGLSTLDKNVTDLVNSEDSQHDCTDEHLFSTGCHQDNPTESDENIWQNYRPSYGGPYTCSFCYRVIHNRSNFSRHIASCKARISLSTRSTPKPKPAVRRNKRKFHFVFTPTHKVTPQLKNSRKELLKGGMSNTELNKVDHRHSNGDADNNEIAMNSGDKSLDPRGLSTLDKNVTDLVNSEDSQHDCTDEHLFSTGCHQDNPTESDENIWQNYRPSYGGPYTCSFCYRVIHNRSNFSRHIASCKARISLSTRSTPKPKPAVRRNKRKFHFVFTPTHKVTPQLKNSRKELFKGGMSNTELNKVDHRHSNGDADNNEIAMNSGDKSLDPRGLSTLDKNVTDLVNSEDSQHDCTDEHLFSTGCHQDNPTEDEQKNRMSPSTSGLETSEGATTTTTATTTMTTTTTTGKSSEQDVSNENLTATPFKCNMCSLRYRHRTSLLRHARQSNHQVDLIRTRKRTDYVKNNNSGIRKSGECLNGGGCMDNEMVSNLTWKEYSESVKLDSKVVENENIGQVVDEMKQISETHSSSNNSSILTGKTYSLGLRSRRLSLQSNQSIRNIETPSIISKLNRRKNRSVSPYSLRHPRIEEEISKCSRRSSVSTQSLSDNLIDDVRSIISNATTVPASDCSLKINESSSLFTCSWCNRSGFKCWRYLQIHRARCSSHPNRSNKQKSILSTNNISQVKTSVICEQCNREFRSGTGLKVHQTLMSHHNNKSFIHKNELSNNLLSQSIACPGCSHDSPLFESTEKLLKHLLTLKSTNTTTNTNHHHHHTNRSQYWPTVLSVPNLGYGCHICGMLLASESRLDKHKKAVHEVWLFQEQQNISPSKKLSTSTS</sequence>
<dbReference type="PROSITE" id="PS00028">
    <property type="entry name" value="ZINC_FINGER_C2H2_1"/>
    <property type="match status" value="4"/>
</dbReference>
<keyword evidence="7" id="KW-0539">Nucleus</keyword>
<keyword evidence="3" id="KW-0677">Repeat</keyword>
<dbReference type="PANTHER" id="PTHR24404">
    <property type="entry name" value="ZINC FINGER PROTEIN"/>
    <property type="match status" value="1"/>
</dbReference>
<feature type="compositionally biased region" description="Basic and acidic residues" evidence="9">
    <location>
        <begin position="690"/>
        <end position="700"/>
    </location>
</feature>
<dbReference type="Proteomes" id="UP000050790">
    <property type="component" value="Unassembled WGS sequence"/>
</dbReference>
<feature type="domain" description="C2H2-type" evidence="10">
    <location>
        <begin position="1305"/>
        <end position="1329"/>
    </location>
</feature>
<evidence type="ECO:0000256" key="7">
    <source>
        <dbReference type="ARBA" id="ARBA00023242"/>
    </source>
</evidence>
<evidence type="ECO:0000313" key="12">
    <source>
        <dbReference type="WBParaSite" id="SMRG1_31320.2"/>
    </source>
</evidence>
<reference evidence="12" key="1">
    <citation type="submission" date="2023-11" db="UniProtKB">
        <authorList>
            <consortium name="WormBaseParasite"/>
        </authorList>
    </citation>
    <scope>IDENTIFICATION</scope>
</reference>
<evidence type="ECO:0000256" key="9">
    <source>
        <dbReference type="SAM" id="MobiDB-lite"/>
    </source>
</evidence>
<feature type="compositionally biased region" description="Basic and acidic residues" evidence="9">
    <location>
        <begin position="1184"/>
        <end position="1193"/>
    </location>
</feature>